<evidence type="ECO:0000256" key="1">
    <source>
        <dbReference type="ARBA" id="ARBA00010231"/>
    </source>
</evidence>
<name>A0AAE3HM75_9GAMM</name>
<comment type="function">
    <text evidence="6 8">Catalyzes the conversion of glucosamine-6-phosphate to glucosamine-1-phosphate.</text>
</comment>
<dbReference type="Gene3D" id="3.30.310.50">
    <property type="entry name" value="Alpha-D-phosphohexomutase, C-terminal domain"/>
    <property type="match status" value="1"/>
</dbReference>
<dbReference type="EMBL" id="JANUCT010000011">
    <property type="protein sequence ID" value="MCS3903721.1"/>
    <property type="molecule type" value="Genomic_DNA"/>
</dbReference>
<dbReference type="PRINTS" id="PR00509">
    <property type="entry name" value="PGMPMM"/>
</dbReference>
<dbReference type="CDD" id="cd05802">
    <property type="entry name" value="GlmM"/>
    <property type="match status" value="1"/>
</dbReference>
<dbReference type="FunFam" id="3.30.310.50:FF:000001">
    <property type="entry name" value="Phosphoglucosamine mutase"/>
    <property type="match status" value="1"/>
</dbReference>
<dbReference type="PROSITE" id="PS00710">
    <property type="entry name" value="PGM_PMM"/>
    <property type="match status" value="1"/>
</dbReference>
<dbReference type="InterPro" id="IPR005841">
    <property type="entry name" value="Alpha-D-phosphohexomutase_SF"/>
</dbReference>
<evidence type="ECO:0000259" key="12">
    <source>
        <dbReference type="Pfam" id="PF02880"/>
    </source>
</evidence>
<dbReference type="InterPro" id="IPR006352">
    <property type="entry name" value="GlmM_bact"/>
</dbReference>
<dbReference type="GO" id="GO:0005829">
    <property type="term" value="C:cytosol"/>
    <property type="evidence" value="ECO:0007669"/>
    <property type="project" value="TreeGrafter"/>
</dbReference>
<dbReference type="GO" id="GO:0000287">
    <property type="term" value="F:magnesium ion binding"/>
    <property type="evidence" value="ECO:0007669"/>
    <property type="project" value="UniProtKB-UniRule"/>
</dbReference>
<feature type="domain" description="Alpha-D-phosphohexomutase alpha/beta/alpha" evidence="11">
    <location>
        <begin position="156"/>
        <end position="253"/>
    </location>
</feature>
<comment type="similarity">
    <text evidence="1 6 7">Belongs to the phosphohexose mutase family.</text>
</comment>
<dbReference type="GO" id="GO:0005975">
    <property type="term" value="P:carbohydrate metabolic process"/>
    <property type="evidence" value="ECO:0007669"/>
    <property type="project" value="InterPro"/>
</dbReference>
<dbReference type="InterPro" id="IPR050060">
    <property type="entry name" value="Phosphoglucosamine_mutase"/>
</dbReference>
<dbReference type="InterPro" id="IPR016066">
    <property type="entry name" value="A-D-PHexomutase_CS"/>
</dbReference>
<dbReference type="Gene3D" id="3.40.120.10">
    <property type="entry name" value="Alpha-D-Glucose-1,6-Bisphosphate, subunit A, domain 3"/>
    <property type="match status" value="3"/>
</dbReference>
<evidence type="ECO:0000256" key="8">
    <source>
        <dbReference type="RuleBase" id="RU004327"/>
    </source>
</evidence>
<evidence type="ECO:0000259" key="11">
    <source>
        <dbReference type="Pfam" id="PF02879"/>
    </source>
</evidence>
<dbReference type="PANTHER" id="PTHR42946:SF1">
    <property type="entry name" value="PHOSPHOGLUCOMUTASE (ALPHA-D-GLUCOSE-1,6-BISPHOSPHATE-DEPENDENT)"/>
    <property type="match status" value="1"/>
</dbReference>
<dbReference type="FunFam" id="3.40.120.10:FF:000003">
    <property type="entry name" value="Phosphoglucosamine mutase"/>
    <property type="match status" value="1"/>
</dbReference>
<evidence type="ECO:0000256" key="5">
    <source>
        <dbReference type="ARBA" id="ARBA00023235"/>
    </source>
</evidence>
<protein>
    <recommendedName>
        <fullName evidence="6 8">Phosphoglucosamine mutase</fullName>
        <ecNumber evidence="6 8">5.4.2.10</ecNumber>
    </recommendedName>
</protein>
<evidence type="ECO:0000256" key="2">
    <source>
        <dbReference type="ARBA" id="ARBA00022553"/>
    </source>
</evidence>
<dbReference type="NCBIfam" id="TIGR01455">
    <property type="entry name" value="glmM"/>
    <property type="match status" value="1"/>
</dbReference>
<feature type="binding site" description="via phosphate group" evidence="6">
    <location>
        <position position="101"/>
    </location>
    <ligand>
        <name>Mg(2+)</name>
        <dbReference type="ChEBI" id="CHEBI:18420"/>
    </ligand>
</feature>
<dbReference type="Pfam" id="PF02879">
    <property type="entry name" value="PGM_PMM_II"/>
    <property type="match status" value="1"/>
</dbReference>
<dbReference type="HAMAP" id="MF_01554_B">
    <property type="entry name" value="GlmM_B"/>
    <property type="match status" value="1"/>
</dbReference>
<dbReference type="PANTHER" id="PTHR42946">
    <property type="entry name" value="PHOSPHOHEXOSE MUTASE"/>
    <property type="match status" value="1"/>
</dbReference>
<feature type="domain" description="Alpha-D-phosphohexomutase alpha/beta/alpha" evidence="12">
    <location>
        <begin position="257"/>
        <end position="364"/>
    </location>
</feature>
<feature type="binding site" evidence="6">
    <location>
        <position position="244"/>
    </location>
    <ligand>
        <name>Mg(2+)</name>
        <dbReference type="ChEBI" id="CHEBI:18420"/>
    </ligand>
</feature>
<dbReference type="SUPFAM" id="SSF53738">
    <property type="entry name" value="Phosphoglucomutase, first 3 domains"/>
    <property type="match status" value="3"/>
</dbReference>
<dbReference type="InterPro" id="IPR036900">
    <property type="entry name" value="A-D-PHexomutase_C_sf"/>
</dbReference>
<dbReference type="InterPro" id="IPR005845">
    <property type="entry name" value="A-D-PHexomutase_a/b/a-II"/>
</dbReference>
<evidence type="ECO:0000259" key="9">
    <source>
        <dbReference type="Pfam" id="PF00408"/>
    </source>
</evidence>
<evidence type="ECO:0000256" key="3">
    <source>
        <dbReference type="ARBA" id="ARBA00022723"/>
    </source>
</evidence>
<dbReference type="AlphaFoldDB" id="A0AAE3HM75"/>
<feature type="active site" description="Phosphoserine intermediate" evidence="6">
    <location>
        <position position="101"/>
    </location>
</feature>
<dbReference type="EC" id="5.4.2.10" evidence="6 8"/>
<evidence type="ECO:0000256" key="6">
    <source>
        <dbReference type="HAMAP-Rule" id="MF_01554"/>
    </source>
</evidence>
<dbReference type="InterPro" id="IPR005843">
    <property type="entry name" value="A-D-PHexomutase_C"/>
</dbReference>
<dbReference type="SUPFAM" id="SSF55957">
    <property type="entry name" value="Phosphoglucomutase, C-terminal domain"/>
    <property type="match status" value="1"/>
</dbReference>
<dbReference type="Pfam" id="PF02880">
    <property type="entry name" value="PGM_PMM_III"/>
    <property type="match status" value="1"/>
</dbReference>
<evidence type="ECO:0000313" key="13">
    <source>
        <dbReference type="EMBL" id="MCS3903721.1"/>
    </source>
</evidence>
<dbReference type="Pfam" id="PF02878">
    <property type="entry name" value="PGM_PMM_I"/>
    <property type="match status" value="1"/>
</dbReference>
<feature type="binding site" evidence="6">
    <location>
        <position position="240"/>
    </location>
    <ligand>
        <name>Mg(2+)</name>
        <dbReference type="ChEBI" id="CHEBI:18420"/>
    </ligand>
</feature>
<evidence type="ECO:0000313" key="14">
    <source>
        <dbReference type="Proteomes" id="UP001204445"/>
    </source>
</evidence>
<organism evidence="13 14">
    <name type="scientific">Methylohalomonas lacus</name>
    <dbReference type="NCBI Taxonomy" id="398773"/>
    <lineage>
        <taxon>Bacteria</taxon>
        <taxon>Pseudomonadati</taxon>
        <taxon>Pseudomonadota</taxon>
        <taxon>Gammaproteobacteria</taxon>
        <taxon>Methylohalomonadales</taxon>
        <taxon>Methylohalomonadaceae</taxon>
        <taxon>Methylohalomonas</taxon>
    </lineage>
</organism>
<keyword evidence="4 6" id="KW-0460">Magnesium</keyword>
<sequence>MERKYFGTDGIRGTVGSGFITPEFVLKLGWAAGRVLGNGRSGQVLIGKDTRISGYMFESALEAGLSAAGMDISLLGPMPTPGIAYLTQNTRAIAGVVISASHNPFEDNGIKFFSSNGTKLADNTELAIEAEMDQPVTTVGSASLGKARRFSDALRRYMEFCKSTISPHVNLEGLHIVLDCAHGATYQVAPLLFEELGARVTSIGNTPDGLNINHECGATAPAKLQRTVRDTGADLGIAFDGDGDRVIMVDGNGELLDGDELMYIIAADRPTTLNGTVVGTQMSNLGLEQALRALGLDFIRTKVGDRYIYEAMAAQNLVLGGETSGHILCLELTTTGDGIISALQVLEVMYNSGRKLHELKQGMQKLPQVLINVRLPRPMDVVGIDSVQAAVRDAESALGAHGRVLLRPSGTEPVVRVMVEGEQATHIEELARQIAGAVTEVIDGAEASAPR</sequence>
<comment type="cofactor">
    <cofactor evidence="6">
        <name>Mg(2+)</name>
        <dbReference type="ChEBI" id="CHEBI:18420"/>
    </cofactor>
    <text evidence="6">Binds 1 Mg(2+) ion per subunit.</text>
</comment>
<feature type="binding site" evidence="6">
    <location>
        <position position="242"/>
    </location>
    <ligand>
        <name>Mg(2+)</name>
        <dbReference type="ChEBI" id="CHEBI:18420"/>
    </ligand>
</feature>
<dbReference type="Pfam" id="PF00408">
    <property type="entry name" value="PGM_PMM_IV"/>
    <property type="match status" value="1"/>
</dbReference>
<comment type="catalytic activity">
    <reaction evidence="6 8">
        <text>alpha-D-glucosamine 1-phosphate = D-glucosamine 6-phosphate</text>
        <dbReference type="Rhea" id="RHEA:23424"/>
        <dbReference type="ChEBI" id="CHEBI:58516"/>
        <dbReference type="ChEBI" id="CHEBI:58725"/>
        <dbReference type="EC" id="5.4.2.10"/>
    </reaction>
</comment>
<dbReference type="InterPro" id="IPR016055">
    <property type="entry name" value="A-D-PHexomutase_a/b/a-I/II/III"/>
</dbReference>
<reference evidence="13" key="1">
    <citation type="submission" date="2022-08" db="EMBL/GenBank/DDBJ databases">
        <title>Genomic Encyclopedia of Type Strains, Phase III (KMG-III): the genomes of soil and plant-associated and newly described type strains.</title>
        <authorList>
            <person name="Whitman W."/>
        </authorList>
    </citation>
    <scope>NUCLEOTIDE SEQUENCE</scope>
    <source>
        <strain evidence="13">HMT 1</strain>
    </source>
</reference>
<gene>
    <name evidence="6" type="primary">glmM</name>
    <name evidence="13" type="ORF">J2T55_001752</name>
</gene>
<feature type="modified residue" description="Phosphoserine" evidence="6">
    <location>
        <position position="101"/>
    </location>
</feature>
<dbReference type="GO" id="GO:0006048">
    <property type="term" value="P:UDP-N-acetylglucosamine biosynthetic process"/>
    <property type="evidence" value="ECO:0007669"/>
    <property type="project" value="TreeGrafter"/>
</dbReference>
<accession>A0AAE3HM75</accession>
<dbReference type="GO" id="GO:0008966">
    <property type="term" value="F:phosphoglucosamine mutase activity"/>
    <property type="evidence" value="ECO:0007669"/>
    <property type="project" value="UniProtKB-UniRule"/>
</dbReference>
<dbReference type="GO" id="GO:0004615">
    <property type="term" value="F:phosphomannomutase activity"/>
    <property type="evidence" value="ECO:0007669"/>
    <property type="project" value="TreeGrafter"/>
</dbReference>
<dbReference type="NCBIfam" id="NF008139">
    <property type="entry name" value="PRK10887.1"/>
    <property type="match status" value="1"/>
</dbReference>
<feature type="domain" description="Alpha-D-phosphohexomutase C-terminal" evidence="9">
    <location>
        <begin position="370"/>
        <end position="436"/>
    </location>
</feature>
<evidence type="ECO:0000256" key="4">
    <source>
        <dbReference type="ARBA" id="ARBA00022842"/>
    </source>
</evidence>
<comment type="PTM">
    <text evidence="6">Activated by phosphorylation.</text>
</comment>
<keyword evidence="5 6" id="KW-0413">Isomerase</keyword>
<evidence type="ECO:0000256" key="7">
    <source>
        <dbReference type="RuleBase" id="RU004326"/>
    </source>
</evidence>
<dbReference type="InterPro" id="IPR005846">
    <property type="entry name" value="A-D-PHexomutase_a/b/a-III"/>
</dbReference>
<dbReference type="FunFam" id="3.40.120.10:FF:000001">
    <property type="entry name" value="Phosphoglucosamine mutase"/>
    <property type="match status" value="1"/>
</dbReference>
<feature type="domain" description="Alpha-D-phosphohexomutase alpha/beta/alpha" evidence="10">
    <location>
        <begin position="3"/>
        <end position="134"/>
    </location>
</feature>
<proteinExistence type="inferred from homology"/>
<keyword evidence="14" id="KW-1185">Reference proteome</keyword>
<comment type="caution">
    <text evidence="13">The sequence shown here is derived from an EMBL/GenBank/DDBJ whole genome shotgun (WGS) entry which is preliminary data.</text>
</comment>
<keyword evidence="2 6" id="KW-0597">Phosphoprotein</keyword>
<dbReference type="InterPro" id="IPR005844">
    <property type="entry name" value="A-D-PHexomutase_a/b/a-I"/>
</dbReference>
<dbReference type="RefSeq" id="WP_259055677.1">
    <property type="nucleotide sequence ID" value="NZ_JANUCT010000011.1"/>
</dbReference>
<dbReference type="GO" id="GO:0009252">
    <property type="term" value="P:peptidoglycan biosynthetic process"/>
    <property type="evidence" value="ECO:0007669"/>
    <property type="project" value="UniProtKB-ARBA"/>
</dbReference>
<dbReference type="Proteomes" id="UP001204445">
    <property type="component" value="Unassembled WGS sequence"/>
</dbReference>
<keyword evidence="3 6" id="KW-0479">Metal-binding</keyword>
<evidence type="ECO:0000259" key="10">
    <source>
        <dbReference type="Pfam" id="PF02878"/>
    </source>
</evidence>